<dbReference type="AlphaFoldDB" id="A0A8J7M7I5"/>
<evidence type="ECO:0000313" key="2">
    <source>
        <dbReference type="Proteomes" id="UP000655420"/>
    </source>
</evidence>
<proteinExistence type="predicted"/>
<dbReference type="EMBL" id="JAEHHL010000007">
    <property type="protein sequence ID" value="MBK0400031.1"/>
    <property type="molecule type" value="Genomic_DNA"/>
</dbReference>
<organism evidence="1 2">
    <name type="scientific">Thermohalobaculum xanthum</name>
    <dbReference type="NCBI Taxonomy" id="2753746"/>
    <lineage>
        <taxon>Bacteria</taxon>
        <taxon>Pseudomonadati</taxon>
        <taxon>Pseudomonadota</taxon>
        <taxon>Alphaproteobacteria</taxon>
        <taxon>Rhodobacterales</taxon>
        <taxon>Paracoccaceae</taxon>
        <taxon>Thermohalobaculum</taxon>
    </lineage>
</organism>
<sequence>MSLLFDRDGELANPWNRIEGDAPLPDGAVIVDLERLGSVDHAPLGVHIPNNTDPALLVGDFGRIALISVGFPGFSDGRGFSIGRQLRALGFAGRLRASGPVIVDQFAYLLECGFDEVEIPDAVAERQPLELWRAALARAEHAYQRGRQGARSSILDARRARNA</sequence>
<evidence type="ECO:0000313" key="1">
    <source>
        <dbReference type="EMBL" id="MBK0400031.1"/>
    </source>
</evidence>
<protein>
    <submittedName>
        <fullName evidence="1">DUF934 domain-containing protein</fullName>
    </submittedName>
</protein>
<dbReference type="Pfam" id="PF06073">
    <property type="entry name" value="DUF934"/>
    <property type="match status" value="1"/>
</dbReference>
<comment type="caution">
    <text evidence="1">The sequence shown here is derived from an EMBL/GenBank/DDBJ whole genome shotgun (WGS) entry which is preliminary data.</text>
</comment>
<name>A0A8J7M7I5_9RHOB</name>
<dbReference type="RefSeq" id="WP_200610332.1">
    <property type="nucleotide sequence ID" value="NZ_JAEHHL010000007.1"/>
</dbReference>
<reference evidence="1" key="1">
    <citation type="submission" date="2020-12" db="EMBL/GenBank/DDBJ databases">
        <title>Bacterial taxonomy.</title>
        <authorList>
            <person name="Pan X."/>
        </authorList>
    </citation>
    <scope>NUCLEOTIDE SEQUENCE</scope>
    <source>
        <strain evidence="1">M0105</strain>
    </source>
</reference>
<accession>A0A8J7M7I5</accession>
<keyword evidence="2" id="KW-1185">Reference proteome</keyword>
<dbReference type="Proteomes" id="UP000655420">
    <property type="component" value="Unassembled WGS sequence"/>
</dbReference>
<gene>
    <name evidence="1" type="ORF">H0I76_12600</name>
</gene>
<dbReference type="InterPro" id="IPR008318">
    <property type="entry name" value="UCP030820"/>
</dbReference>